<gene>
    <name evidence="8" type="primary">map</name>
    <name evidence="8" type="ORF">H9849_07940</name>
</gene>
<evidence type="ECO:0000256" key="5">
    <source>
        <dbReference type="ARBA" id="ARBA00022801"/>
    </source>
</evidence>
<comment type="similarity">
    <text evidence="6">Belongs to the peptidase M24A family.</text>
</comment>
<comment type="caution">
    <text evidence="8">The sequence shown here is derived from an EMBL/GenBank/DDBJ whole genome shotgun (WGS) entry which is preliminary data.</text>
</comment>
<evidence type="ECO:0000256" key="6">
    <source>
        <dbReference type="RuleBase" id="RU003653"/>
    </source>
</evidence>
<feature type="non-terminal residue" evidence="8">
    <location>
        <position position="1"/>
    </location>
</feature>
<dbReference type="InterPro" id="IPR036005">
    <property type="entry name" value="Creatinase/aminopeptidase-like"/>
</dbReference>
<dbReference type="Proteomes" id="UP000886805">
    <property type="component" value="Unassembled WGS sequence"/>
</dbReference>
<dbReference type="PRINTS" id="PR00599">
    <property type="entry name" value="MAPEPTIDASE"/>
</dbReference>
<dbReference type="SUPFAM" id="SSF55920">
    <property type="entry name" value="Creatinase/aminopeptidase"/>
    <property type="match status" value="1"/>
</dbReference>
<dbReference type="GO" id="GO:0046872">
    <property type="term" value="F:metal ion binding"/>
    <property type="evidence" value="ECO:0007669"/>
    <property type="project" value="UniProtKB-KW"/>
</dbReference>
<evidence type="ECO:0000256" key="3">
    <source>
        <dbReference type="ARBA" id="ARBA00022670"/>
    </source>
</evidence>
<dbReference type="InterPro" id="IPR000994">
    <property type="entry name" value="Pept_M24"/>
</dbReference>
<keyword evidence="2 6" id="KW-0031">Aminopeptidase</keyword>
<comment type="function">
    <text evidence="1">Removes the N-terminal methionine from nascent proteins. The N-terminal methionine is often cleaved when the second residue in the primary sequence is small and uncharged (Met-Ala-, Cys, Gly, Pro, Ser, Thr, or Val). Requires deformylation of the N(alpha)-formylated initiator methionine before it can be hydrolyzed.</text>
</comment>
<comment type="cofactor">
    <cofactor evidence="6">
        <name>Co(2+)</name>
        <dbReference type="ChEBI" id="CHEBI:48828"/>
    </cofactor>
    <cofactor evidence="6">
        <name>Zn(2+)</name>
        <dbReference type="ChEBI" id="CHEBI:29105"/>
    </cofactor>
    <cofactor evidence="6">
        <name>Mn(2+)</name>
        <dbReference type="ChEBI" id="CHEBI:29035"/>
    </cofactor>
    <cofactor evidence="6">
        <name>Fe(2+)</name>
        <dbReference type="ChEBI" id="CHEBI:29033"/>
    </cofactor>
    <text evidence="6">Binds 2 divalent metal cations per subunit. Has a high-affinity and a low affinity metal-binding site. The true nature of the physiological cofactor is under debate. The enzyme is active with cobalt, zinc, manganese or divalent iron ions.</text>
</comment>
<dbReference type="NCBIfam" id="TIGR00500">
    <property type="entry name" value="met_pdase_I"/>
    <property type="match status" value="1"/>
</dbReference>
<accession>A0A9D1X4S5</accession>
<evidence type="ECO:0000313" key="9">
    <source>
        <dbReference type="Proteomes" id="UP000886805"/>
    </source>
</evidence>
<proteinExistence type="inferred from homology"/>
<evidence type="ECO:0000256" key="2">
    <source>
        <dbReference type="ARBA" id="ARBA00022438"/>
    </source>
</evidence>
<organism evidence="8 9">
    <name type="scientific">Candidatus Anaerobutyricum stercoripullorum</name>
    <dbReference type="NCBI Taxonomy" id="2838456"/>
    <lineage>
        <taxon>Bacteria</taxon>
        <taxon>Bacillati</taxon>
        <taxon>Bacillota</taxon>
        <taxon>Clostridia</taxon>
        <taxon>Lachnospirales</taxon>
        <taxon>Lachnospiraceae</taxon>
        <taxon>Anaerobutyricum</taxon>
    </lineage>
</organism>
<evidence type="ECO:0000313" key="8">
    <source>
        <dbReference type="EMBL" id="HIX72938.1"/>
    </source>
</evidence>
<dbReference type="GO" id="GO:0070006">
    <property type="term" value="F:metalloaminopeptidase activity"/>
    <property type="evidence" value="ECO:0007669"/>
    <property type="project" value="InterPro"/>
</dbReference>
<reference evidence="8" key="2">
    <citation type="submission" date="2021-04" db="EMBL/GenBank/DDBJ databases">
        <authorList>
            <person name="Gilroy R."/>
        </authorList>
    </citation>
    <scope>NUCLEOTIDE SEQUENCE</scope>
    <source>
        <strain evidence="8">ChiSxjej3B15-1167</strain>
    </source>
</reference>
<dbReference type="PANTHER" id="PTHR43330:SF8">
    <property type="entry name" value="METHIONINE AMINOPEPTIDASE 1D, MITOCHONDRIAL"/>
    <property type="match status" value="1"/>
</dbReference>
<dbReference type="Pfam" id="PF00557">
    <property type="entry name" value="Peptidase_M24"/>
    <property type="match status" value="1"/>
</dbReference>
<dbReference type="EMBL" id="DXEQ01000231">
    <property type="protein sequence ID" value="HIX72938.1"/>
    <property type="molecule type" value="Genomic_DNA"/>
</dbReference>
<feature type="domain" description="Peptidase M24" evidence="7">
    <location>
        <begin position="1"/>
        <end position="206"/>
    </location>
</feature>
<dbReference type="CDD" id="cd01086">
    <property type="entry name" value="MetAP1"/>
    <property type="match status" value="1"/>
</dbReference>
<sequence>TTEELNARIEEYTRKIGCIPACLHYQGYPKSVCISVDDVVCHGIPSKEQVLKSGDIVNVDCTTIYNGYFGDASRMFCIGDVSEEKRKLVRVTKECLDLALAATRPWGTMGDMGYACNSHAEKNGYTIVREIGGHGCGVHFHEDPWINHIGVPDSGLLFVPGMTFTIEPMVNMGAPDVYQDEDDGWTIYTQDGKPSAQWEYTILVTEDGTEILSY</sequence>
<dbReference type="GO" id="GO:0004239">
    <property type="term" value="F:initiator methionyl aminopeptidase activity"/>
    <property type="evidence" value="ECO:0007669"/>
    <property type="project" value="UniProtKB-EC"/>
</dbReference>
<keyword evidence="3 6" id="KW-0645">Protease</keyword>
<dbReference type="InterPro" id="IPR001714">
    <property type="entry name" value="Pept_M24_MAP"/>
</dbReference>
<protein>
    <recommendedName>
        <fullName evidence="6">Methionine aminopeptidase</fullName>
        <ecNumber evidence="6">3.4.11.18</ecNumber>
    </recommendedName>
</protein>
<keyword evidence="4 6" id="KW-0479">Metal-binding</keyword>
<dbReference type="EC" id="3.4.11.18" evidence="6"/>
<reference evidence="8" key="1">
    <citation type="journal article" date="2021" name="PeerJ">
        <title>Extensive microbial diversity within the chicken gut microbiome revealed by metagenomics and culture.</title>
        <authorList>
            <person name="Gilroy R."/>
            <person name="Ravi A."/>
            <person name="Getino M."/>
            <person name="Pursley I."/>
            <person name="Horton D.L."/>
            <person name="Alikhan N.F."/>
            <person name="Baker D."/>
            <person name="Gharbi K."/>
            <person name="Hall N."/>
            <person name="Watson M."/>
            <person name="Adriaenssens E.M."/>
            <person name="Foster-Nyarko E."/>
            <person name="Jarju S."/>
            <person name="Secka A."/>
            <person name="Antonio M."/>
            <person name="Oren A."/>
            <person name="Chaudhuri R.R."/>
            <person name="La Ragione R."/>
            <person name="Hildebrand F."/>
            <person name="Pallen M.J."/>
        </authorList>
    </citation>
    <scope>NUCLEOTIDE SEQUENCE</scope>
    <source>
        <strain evidence="8">ChiSxjej3B15-1167</strain>
    </source>
</reference>
<dbReference type="AlphaFoldDB" id="A0A9D1X4S5"/>
<evidence type="ECO:0000256" key="1">
    <source>
        <dbReference type="ARBA" id="ARBA00002521"/>
    </source>
</evidence>
<comment type="catalytic activity">
    <reaction evidence="6">
        <text>Release of N-terminal amino acids, preferentially methionine, from peptides and arylamides.</text>
        <dbReference type="EC" id="3.4.11.18"/>
    </reaction>
</comment>
<dbReference type="PANTHER" id="PTHR43330">
    <property type="entry name" value="METHIONINE AMINOPEPTIDASE"/>
    <property type="match status" value="1"/>
</dbReference>
<dbReference type="InterPro" id="IPR002467">
    <property type="entry name" value="Pept_M24A_MAP1"/>
</dbReference>
<dbReference type="Gene3D" id="3.90.230.10">
    <property type="entry name" value="Creatinase/methionine aminopeptidase superfamily"/>
    <property type="match status" value="1"/>
</dbReference>
<evidence type="ECO:0000256" key="4">
    <source>
        <dbReference type="ARBA" id="ARBA00022723"/>
    </source>
</evidence>
<evidence type="ECO:0000259" key="7">
    <source>
        <dbReference type="Pfam" id="PF00557"/>
    </source>
</evidence>
<dbReference type="GO" id="GO:0006508">
    <property type="term" value="P:proteolysis"/>
    <property type="evidence" value="ECO:0007669"/>
    <property type="project" value="UniProtKB-KW"/>
</dbReference>
<name>A0A9D1X4S5_9FIRM</name>
<keyword evidence="5 8" id="KW-0378">Hydrolase</keyword>